<reference evidence="1 2" key="1">
    <citation type="submission" date="2018-12" db="EMBL/GenBank/DDBJ databases">
        <authorList>
            <consortium name="Pathogen Informatics"/>
        </authorList>
    </citation>
    <scope>NUCLEOTIDE SEQUENCE [LARGE SCALE GENOMIC DNA]</scope>
    <source>
        <strain evidence="1 2">NCTC7357</strain>
    </source>
</reference>
<dbReference type="AlphaFoldDB" id="A0AAX3FR39"/>
<proteinExistence type="predicted"/>
<dbReference type="EMBL" id="LR134334">
    <property type="protein sequence ID" value="VEF72973.1"/>
    <property type="molecule type" value="Genomic_DNA"/>
</dbReference>
<protein>
    <submittedName>
        <fullName evidence="1">Uncharacterized protein</fullName>
    </submittedName>
</protein>
<dbReference type="Proteomes" id="UP000277437">
    <property type="component" value="Chromosome"/>
</dbReference>
<evidence type="ECO:0000313" key="1">
    <source>
        <dbReference type="EMBL" id="VEF72973.1"/>
    </source>
</evidence>
<evidence type="ECO:0000313" key="2">
    <source>
        <dbReference type="Proteomes" id="UP000277437"/>
    </source>
</evidence>
<gene>
    <name evidence="1" type="ORF">NCTC7357_01217</name>
</gene>
<sequence>MITVPSSPCSLPSHTAAIGRTRGLRVPPFKRKAEAASYAVLTNTEPLDAQTARFVPASLPVLIDED</sequence>
<name>A0AAX3FR39_9PSED</name>
<accession>A0AAX3FR39</accession>
<organism evidence="1 2">
    <name type="scientific">Pseudomonas chlororaphis</name>
    <dbReference type="NCBI Taxonomy" id="587753"/>
    <lineage>
        <taxon>Bacteria</taxon>
        <taxon>Pseudomonadati</taxon>
        <taxon>Pseudomonadota</taxon>
        <taxon>Gammaproteobacteria</taxon>
        <taxon>Pseudomonadales</taxon>
        <taxon>Pseudomonadaceae</taxon>
        <taxon>Pseudomonas</taxon>
    </lineage>
</organism>